<protein>
    <submittedName>
        <fullName evidence="3">Uncharacterized protein</fullName>
    </submittedName>
</protein>
<organism evidence="3 4">
    <name type="scientific">Phaeoacremonium minimum (strain UCR-PA7)</name>
    <name type="common">Esca disease fungus</name>
    <name type="synonym">Togninia minima</name>
    <dbReference type="NCBI Taxonomy" id="1286976"/>
    <lineage>
        <taxon>Eukaryota</taxon>
        <taxon>Fungi</taxon>
        <taxon>Dikarya</taxon>
        <taxon>Ascomycota</taxon>
        <taxon>Pezizomycotina</taxon>
        <taxon>Sordariomycetes</taxon>
        <taxon>Sordariomycetidae</taxon>
        <taxon>Togniniales</taxon>
        <taxon>Togniniaceae</taxon>
        <taxon>Phaeoacremonium</taxon>
    </lineage>
</organism>
<accession>R8BW12</accession>
<keyword evidence="4" id="KW-1185">Reference proteome</keyword>
<feature type="region of interest" description="Disordered" evidence="2">
    <location>
        <begin position="295"/>
        <end position="314"/>
    </location>
</feature>
<dbReference type="AlphaFoldDB" id="R8BW12"/>
<feature type="region of interest" description="Disordered" evidence="2">
    <location>
        <begin position="182"/>
        <end position="201"/>
    </location>
</feature>
<dbReference type="eggNOG" id="ENOG502RJG3">
    <property type="taxonomic scope" value="Eukaryota"/>
</dbReference>
<name>R8BW12_PHAM7</name>
<feature type="region of interest" description="Disordered" evidence="2">
    <location>
        <begin position="15"/>
        <end position="69"/>
    </location>
</feature>
<reference evidence="4" key="1">
    <citation type="journal article" date="2013" name="Genome Announc.">
        <title>Draft genome sequence of the ascomycete Phaeoacremonium aleophilum strain UCR-PA7, a causal agent of the esca disease complex in grapevines.</title>
        <authorList>
            <person name="Blanco-Ulate B."/>
            <person name="Rolshausen P."/>
            <person name="Cantu D."/>
        </authorList>
    </citation>
    <scope>NUCLEOTIDE SEQUENCE [LARGE SCALE GENOMIC DNA]</scope>
    <source>
        <strain evidence="4">UCR-PA7</strain>
    </source>
</reference>
<dbReference type="GeneID" id="19329816"/>
<keyword evidence="1" id="KW-0175">Coiled coil</keyword>
<evidence type="ECO:0000256" key="1">
    <source>
        <dbReference type="SAM" id="Coils"/>
    </source>
</evidence>
<evidence type="ECO:0000313" key="4">
    <source>
        <dbReference type="Proteomes" id="UP000014074"/>
    </source>
</evidence>
<sequence>MSLYQLGIAPLSPLRRQFSSPLSGHSLSPPPPSVGADISEEEDEDEGIDDDDADGSRSEATDELTQDSRDVLVERLTDLVQRLSRGDTSVLHDGNISALHAKVDEMETVLAAKDRPAAAAAKRRSRQQQPRSRPVSGISSVGGGGGAIDEQDPFGIMSPSWVMSHFYGADSTHTSVLGGADKGRDTGKDGNAVDAVRPEPGPRKISAEVAERIVQEAEQLCAEMSEVVKSLQDRREDQDEVQEAESDLRHLRLQLKAIEVQCLQYIPPDADPELVQSIQNWKADWANLKKKWASRRSTSFEGESFASVSSPPAR</sequence>
<feature type="compositionally biased region" description="Basic and acidic residues" evidence="2">
    <location>
        <begin position="54"/>
        <end position="69"/>
    </location>
</feature>
<dbReference type="EMBL" id="KB932817">
    <property type="protein sequence ID" value="EOO03548.1"/>
    <property type="molecule type" value="Genomic_DNA"/>
</dbReference>
<evidence type="ECO:0000313" key="3">
    <source>
        <dbReference type="EMBL" id="EOO03548.1"/>
    </source>
</evidence>
<dbReference type="Proteomes" id="UP000014074">
    <property type="component" value="Unassembled WGS sequence"/>
</dbReference>
<feature type="region of interest" description="Disordered" evidence="2">
    <location>
        <begin position="114"/>
        <end position="147"/>
    </location>
</feature>
<feature type="compositionally biased region" description="Low complexity" evidence="2">
    <location>
        <begin position="127"/>
        <end position="139"/>
    </location>
</feature>
<dbReference type="OrthoDB" id="4448936at2759"/>
<dbReference type="RefSeq" id="XP_007911674.1">
    <property type="nucleotide sequence ID" value="XM_007913483.1"/>
</dbReference>
<proteinExistence type="predicted"/>
<feature type="coiled-coil region" evidence="1">
    <location>
        <begin position="207"/>
        <end position="261"/>
    </location>
</feature>
<feature type="compositionally biased region" description="Acidic residues" evidence="2">
    <location>
        <begin position="38"/>
        <end position="53"/>
    </location>
</feature>
<dbReference type="HOGENOM" id="CLU_041163_0_0_1"/>
<evidence type="ECO:0000256" key="2">
    <source>
        <dbReference type="SAM" id="MobiDB-lite"/>
    </source>
</evidence>
<dbReference type="KEGG" id="tmn:UCRPA7_892"/>
<gene>
    <name evidence="3" type="ORF">UCRPA7_892</name>
</gene>